<evidence type="ECO:0000313" key="2">
    <source>
        <dbReference type="EMBL" id="KAK7487564.1"/>
    </source>
</evidence>
<evidence type="ECO:0000256" key="1">
    <source>
        <dbReference type="SAM" id="MobiDB-lite"/>
    </source>
</evidence>
<accession>A0ABD0KK55</accession>
<feature type="non-terminal residue" evidence="2">
    <location>
        <position position="1"/>
    </location>
</feature>
<gene>
    <name evidence="2" type="ORF">BaRGS_00021266</name>
</gene>
<protein>
    <submittedName>
        <fullName evidence="2">Uncharacterized protein</fullName>
    </submittedName>
</protein>
<dbReference type="AlphaFoldDB" id="A0ABD0KK55"/>
<sequence length="71" mass="7720">SERKCSLISCPPDDHGSAREAVRDPGSPTTTSLKTRQSPLAANLSDQRFSFSLVLDIAFAIGWLRSISNGW</sequence>
<feature type="region of interest" description="Disordered" evidence="1">
    <location>
        <begin position="1"/>
        <end position="38"/>
    </location>
</feature>
<dbReference type="Proteomes" id="UP001519460">
    <property type="component" value="Unassembled WGS sequence"/>
</dbReference>
<evidence type="ECO:0000313" key="3">
    <source>
        <dbReference type="Proteomes" id="UP001519460"/>
    </source>
</evidence>
<feature type="compositionally biased region" description="Polar residues" evidence="1">
    <location>
        <begin position="27"/>
        <end position="38"/>
    </location>
</feature>
<feature type="non-terminal residue" evidence="2">
    <location>
        <position position="71"/>
    </location>
</feature>
<reference evidence="2 3" key="1">
    <citation type="journal article" date="2023" name="Sci. Data">
        <title>Genome assembly of the Korean intertidal mud-creeper Batillaria attramentaria.</title>
        <authorList>
            <person name="Patra A.K."/>
            <person name="Ho P.T."/>
            <person name="Jun S."/>
            <person name="Lee S.J."/>
            <person name="Kim Y."/>
            <person name="Won Y.J."/>
        </authorList>
    </citation>
    <scope>NUCLEOTIDE SEQUENCE [LARGE SCALE GENOMIC DNA]</scope>
    <source>
        <strain evidence="2">Wonlab-2016</strain>
    </source>
</reference>
<organism evidence="2 3">
    <name type="scientific">Batillaria attramentaria</name>
    <dbReference type="NCBI Taxonomy" id="370345"/>
    <lineage>
        <taxon>Eukaryota</taxon>
        <taxon>Metazoa</taxon>
        <taxon>Spiralia</taxon>
        <taxon>Lophotrochozoa</taxon>
        <taxon>Mollusca</taxon>
        <taxon>Gastropoda</taxon>
        <taxon>Caenogastropoda</taxon>
        <taxon>Sorbeoconcha</taxon>
        <taxon>Cerithioidea</taxon>
        <taxon>Batillariidae</taxon>
        <taxon>Batillaria</taxon>
    </lineage>
</organism>
<comment type="caution">
    <text evidence="2">The sequence shown here is derived from an EMBL/GenBank/DDBJ whole genome shotgun (WGS) entry which is preliminary data.</text>
</comment>
<proteinExistence type="predicted"/>
<dbReference type="EMBL" id="JACVVK020000163">
    <property type="protein sequence ID" value="KAK7487564.1"/>
    <property type="molecule type" value="Genomic_DNA"/>
</dbReference>
<keyword evidence="3" id="KW-1185">Reference proteome</keyword>
<name>A0ABD0KK55_9CAEN</name>
<feature type="compositionally biased region" description="Basic and acidic residues" evidence="1">
    <location>
        <begin position="12"/>
        <end position="23"/>
    </location>
</feature>